<proteinExistence type="predicted"/>
<dbReference type="PROSITE" id="PS51779">
    <property type="entry name" value="POTRA"/>
    <property type="match status" value="1"/>
</dbReference>
<evidence type="ECO:0000256" key="2">
    <source>
        <dbReference type="ARBA" id="ARBA00022475"/>
    </source>
</evidence>
<accession>A0ABU8RHI2</accession>
<gene>
    <name evidence="9" type="ORF">WDZ17_04175</name>
</gene>
<dbReference type="Pfam" id="PF08478">
    <property type="entry name" value="POTRA_1"/>
    <property type="match status" value="1"/>
</dbReference>
<dbReference type="Gene3D" id="3.10.20.310">
    <property type="entry name" value="membrane protein fhac"/>
    <property type="match status" value="1"/>
</dbReference>
<evidence type="ECO:0000313" key="10">
    <source>
        <dbReference type="Proteomes" id="UP001387100"/>
    </source>
</evidence>
<comment type="subcellular location">
    <subcellularLocation>
        <location evidence="1">Membrane</location>
    </subcellularLocation>
</comment>
<keyword evidence="5" id="KW-1133">Transmembrane helix</keyword>
<dbReference type="Pfam" id="PF03799">
    <property type="entry name" value="FtsQ_DivIB_C"/>
    <property type="match status" value="1"/>
</dbReference>
<dbReference type="Proteomes" id="UP001387100">
    <property type="component" value="Unassembled WGS sequence"/>
</dbReference>
<comment type="caution">
    <text evidence="9">The sequence shown here is derived from an EMBL/GenBank/DDBJ whole genome shotgun (WGS) entry which is preliminary data.</text>
</comment>
<evidence type="ECO:0000259" key="8">
    <source>
        <dbReference type="PROSITE" id="PS51779"/>
    </source>
</evidence>
<evidence type="ECO:0000256" key="1">
    <source>
        <dbReference type="ARBA" id="ARBA00004370"/>
    </source>
</evidence>
<name>A0ABU8RHI2_9ACTN</name>
<dbReference type="RefSeq" id="WP_339573867.1">
    <property type="nucleotide sequence ID" value="NZ_JBBIAA010000002.1"/>
</dbReference>
<evidence type="ECO:0000256" key="4">
    <source>
        <dbReference type="ARBA" id="ARBA00022692"/>
    </source>
</evidence>
<protein>
    <submittedName>
        <fullName evidence="9">FtsQ-type POTRA domain-containing protein</fullName>
    </submittedName>
</protein>
<dbReference type="InterPro" id="IPR005548">
    <property type="entry name" value="Cell_div_FtsQ/DivIB_C"/>
</dbReference>
<evidence type="ECO:0000256" key="6">
    <source>
        <dbReference type="ARBA" id="ARBA00023136"/>
    </source>
</evidence>
<keyword evidence="3" id="KW-0132">Cell division</keyword>
<dbReference type="InterPro" id="IPR050487">
    <property type="entry name" value="FtsQ_DivIB"/>
</dbReference>
<keyword evidence="6" id="KW-0472">Membrane</keyword>
<dbReference type="InterPro" id="IPR013685">
    <property type="entry name" value="POTRA_FtsQ_type"/>
</dbReference>
<keyword evidence="4" id="KW-0812">Transmembrane</keyword>
<organism evidence="9 10">
    <name type="scientific">Pseudokineococcus basanitobsidens</name>
    <dbReference type="NCBI Taxonomy" id="1926649"/>
    <lineage>
        <taxon>Bacteria</taxon>
        <taxon>Bacillati</taxon>
        <taxon>Actinomycetota</taxon>
        <taxon>Actinomycetes</taxon>
        <taxon>Kineosporiales</taxon>
        <taxon>Kineosporiaceae</taxon>
        <taxon>Pseudokineococcus</taxon>
    </lineage>
</organism>
<evidence type="ECO:0000256" key="7">
    <source>
        <dbReference type="ARBA" id="ARBA00023306"/>
    </source>
</evidence>
<evidence type="ECO:0000256" key="5">
    <source>
        <dbReference type="ARBA" id="ARBA00022989"/>
    </source>
</evidence>
<reference evidence="9 10" key="1">
    <citation type="journal article" date="2017" name="Int. J. Syst. Evol. Microbiol.">
        <title>Pseudokineococcus basanitobsidens sp. nov., isolated from volcanic rock.</title>
        <authorList>
            <person name="Lee D.W."/>
            <person name="Park M.Y."/>
            <person name="Kim J.J."/>
            <person name="Kim B.S."/>
        </authorList>
    </citation>
    <scope>NUCLEOTIDE SEQUENCE [LARGE SCALE GENOMIC DNA]</scope>
    <source>
        <strain evidence="9 10">DSM 103726</strain>
    </source>
</reference>
<dbReference type="EMBL" id="JBBIAA010000002">
    <property type="protein sequence ID" value="MEJ5944489.1"/>
    <property type="molecule type" value="Genomic_DNA"/>
</dbReference>
<keyword evidence="10" id="KW-1185">Reference proteome</keyword>
<sequence>MLGSSTGSARRFAERARRHRRAALSPVLAGLAVLVLVAAGAWVLLASPLLVVRDVAVLGLDRLDRAAVDEVVDPSLGVPLARVDAHGLEEQLEALPLVDSAVVARVWPSDLEVRVVERVPVAALPVPGGYDVVDRSATTVMSTPEPPSDVPVVQVDLSTAGEGTVEAVTRVLDELPPELREQVATAGGTSRDGVVLELRDGARVVWGGAGSTPLKAEVLTSLLPRAAAVYDVSAPGWPVTRDA</sequence>
<dbReference type="PANTHER" id="PTHR37820:SF1">
    <property type="entry name" value="CELL DIVISION PROTEIN FTSQ"/>
    <property type="match status" value="1"/>
</dbReference>
<dbReference type="PANTHER" id="PTHR37820">
    <property type="entry name" value="CELL DIVISION PROTEIN DIVIB"/>
    <property type="match status" value="1"/>
</dbReference>
<feature type="domain" description="POTRA" evidence="8">
    <location>
        <begin position="50"/>
        <end position="118"/>
    </location>
</feature>
<keyword evidence="7" id="KW-0131">Cell cycle</keyword>
<evidence type="ECO:0000313" key="9">
    <source>
        <dbReference type="EMBL" id="MEJ5944489.1"/>
    </source>
</evidence>
<keyword evidence="2" id="KW-1003">Cell membrane</keyword>
<evidence type="ECO:0000256" key="3">
    <source>
        <dbReference type="ARBA" id="ARBA00022618"/>
    </source>
</evidence>
<dbReference type="InterPro" id="IPR034746">
    <property type="entry name" value="POTRA"/>
</dbReference>